<dbReference type="KEGG" id="tio:INP52_03145"/>
<dbReference type="EMBL" id="CP063767">
    <property type="protein sequence ID" value="QOY61209.1"/>
    <property type="molecule type" value="Genomic_DNA"/>
</dbReference>
<dbReference type="Pfam" id="PF00121">
    <property type="entry name" value="TIM"/>
    <property type="match status" value="1"/>
</dbReference>
<accession>A0A7S7M9H0</accession>
<dbReference type="NCBIfam" id="NF003302">
    <property type="entry name" value="PRK04302.1"/>
    <property type="match status" value="1"/>
</dbReference>
<gene>
    <name evidence="2" type="ORF">INP52_03145</name>
</gene>
<reference evidence="2 3" key="1">
    <citation type="submission" date="2020-10" db="EMBL/GenBank/DDBJ databases">
        <title>Olsenella immobilis sp.nov., isolated from the mud in a fermentation cellar used for the production of Chinese strong-flavoured liquor.</title>
        <authorList>
            <person name="Lu L."/>
        </authorList>
    </citation>
    <scope>NUCLEOTIDE SEQUENCE [LARGE SCALE GENOMIC DNA]</scope>
    <source>
        <strain evidence="2 3">LZLJ-2</strain>
    </source>
</reference>
<evidence type="ECO:0000256" key="1">
    <source>
        <dbReference type="ARBA" id="ARBA00023235"/>
    </source>
</evidence>
<dbReference type="Gene3D" id="3.20.20.70">
    <property type="entry name" value="Aldolase class I"/>
    <property type="match status" value="1"/>
</dbReference>
<dbReference type="GO" id="GO:0004807">
    <property type="term" value="F:triose-phosphate isomerase activity"/>
    <property type="evidence" value="ECO:0007669"/>
    <property type="project" value="UniProtKB-EC"/>
</dbReference>
<dbReference type="AlphaFoldDB" id="A0A7S7M9H0"/>
<sequence>MDRYKLRRPFFVVNPKSYLFGEDIYRLAQRADELSEHYDLDCLFTAQLIDLPHIIESCPHLVPCAQYMESLVPGRGMGHVLPEALASAGVRATFLNHAENPSTLHELASTIARAHEMGILTVVCADSVEESRAIAQLEPDVMVCELTSLIGTGKVAGEDYMRASTEAVKSVSPSTLVLQAAGIHSGENVYDAIRYGADGTGGTSGIVAADDPLATLEEMFSALDRARADFCRED</sequence>
<proteinExistence type="predicted"/>
<dbReference type="InterPro" id="IPR000652">
    <property type="entry name" value="Triosephosphate_isomerase"/>
</dbReference>
<keyword evidence="3" id="KW-1185">Reference proteome</keyword>
<dbReference type="InterPro" id="IPR013785">
    <property type="entry name" value="Aldolase_TIM"/>
</dbReference>
<keyword evidence="1 2" id="KW-0413">Isomerase</keyword>
<name>A0A7S7M9H0_9ACTN</name>
<dbReference type="SUPFAM" id="SSF51351">
    <property type="entry name" value="Triosephosphate isomerase (TIM)"/>
    <property type="match status" value="1"/>
</dbReference>
<dbReference type="EC" id="5.3.1.1" evidence="2"/>
<dbReference type="RefSeq" id="WP_194372332.1">
    <property type="nucleotide sequence ID" value="NZ_CP063767.1"/>
</dbReference>
<protein>
    <submittedName>
        <fullName evidence="2">Triose-phosphate isomerase</fullName>
        <ecNumber evidence="2">5.3.1.1</ecNumber>
    </submittedName>
</protein>
<evidence type="ECO:0000313" key="2">
    <source>
        <dbReference type="EMBL" id="QOY61209.1"/>
    </source>
</evidence>
<organism evidence="2 3">
    <name type="scientific">Thermophilibacter immobilis</name>
    <dbReference type="NCBI Taxonomy" id="2779519"/>
    <lineage>
        <taxon>Bacteria</taxon>
        <taxon>Bacillati</taxon>
        <taxon>Actinomycetota</taxon>
        <taxon>Coriobacteriia</taxon>
        <taxon>Coriobacteriales</taxon>
        <taxon>Atopobiaceae</taxon>
        <taxon>Thermophilibacter</taxon>
    </lineage>
</organism>
<dbReference type="Proteomes" id="UP000593735">
    <property type="component" value="Chromosome"/>
</dbReference>
<dbReference type="InterPro" id="IPR035990">
    <property type="entry name" value="TIM_sf"/>
</dbReference>
<dbReference type="PROSITE" id="PS51440">
    <property type="entry name" value="TIM_2"/>
    <property type="match status" value="1"/>
</dbReference>
<evidence type="ECO:0000313" key="3">
    <source>
        <dbReference type="Proteomes" id="UP000593735"/>
    </source>
</evidence>